<name>X1M5I9_9ZZZZ</name>
<comment type="caution">
    <text evidence="1">The sequence shown here is derived from an EMBL/GenBank/DDBJ whole genome shotgun (WGS) entry which is preliminary data.</text>
</comment>
<dbReference type="EMBL" id="BARV01017724">
    <property type="protein sequence ID" value="GAI26578.1"/>
    <property type="molecule type" value="Genomic_DNA"/>
</dbReference>
<organism evidence="1">
    <name type="scientific">marine sediment metagenome</name>
    <dbReference type="NCBI Taxonomy" id="412755"/>
    <lineage>
        <taxon>unclassified sequences</taxon>
        <taxon>metagenomes</taxon>
        <taxon>ecological metagenomes</taxon>
    </lineage>
</organism>
<proteinExistence type="predicted"/>
<protein>
    <submittedName>
        <fullName evidence="1">Uncharacterized protein</fullName>
    </submittedName>
</protein>
<dbReference type="AlphaFoldDB" id="X1M5I9"/>
<feature type="non-terminal residue" evidence="1">
    <location>
        <position position="1"/>
    </location>
</feature>
<accession>X1M5I9</accession>
<reference evidence="1" key="1">
    <citation type="journal article" date="2014" name="Front. Microbiol.">
        <title>High frequency of phylogenetically diverse reductive dehalogenase-homologous genes in deep subseafloor sedimentary metagenomes.</title>
        <authorList>
            <person name="Kawai M."/>
            <person name="Futagami T."/>
            <person name="Toyoda A."/>
            <person name="Takaki Y."/>
            <person name="Nishi S."/>
            <person name="Hori S."/>
            <person name="Arai W."/>
            <person name="Tsubouchi T."/>
            <person name="Morono Y."/>
            <person name="Uchiyama I."/>
            <person name="Ito T."/>
            <person name="Fujiyama A."/>
            <person name="Inagaki F."/>
            <person name="Takami H."/>
        </authorList>
    </citation>
    <scope>NUCLEOTIDE SEQUENCE</scope>
    <source>
        <strain evidence="1">Expedition CK06-06</strain>
    </source>
</reference>
<gene>
    <name evidence="1" type="ORF">S06H3_30136</name>
</gene>
<sequence length="59" mass="6679">RWGHLTVAVGEIGQEIKEMYGEDNFLRKQIGGGSDGVLSFEELKEQLEGKLDVIEERMI</sequence>
<evidence type="ECO:0000313" key="1">
    <source>
        <dbReference type="EMBL" id="GAI26578.1"/>
    </source>
</evidence>